<dbReference type="PROSITE" id="PS51257">
    <property type="entry name" value="PROKAR_LIPOPROTEIN"/>
    <property type="match status" value="1"/>
</dbReference>
<evidence type="ECO:0000313" key="2">
    <source>
        <dbReference type="Proteomes" id="UP000603141"/>
    </source>
</evidence>
<dbReference type="AlphaFoldDB" id="A0A934SAP1"/>
<organism evidence="1 2">
    <name type="scientific">Luteolibacter pohnpeiensis</name>
    <dbReference type="NCBI Taxonomy" id="454153"/>
    <lineage>
        <taxon>Bacteria</taxon>
        <taxon>Pseudomonadati</taxon>
        <taxon>Verrucomicrobiota</taxon>
        <taxon>Verrucomicrobiia</taxon>
        <taxon>Verrucomicrobiales</taxon>
        <taxon>Verrucomicrobiaceae</taxon>
        <taxon>Luteolibacter</taxon>
    </lineage>
</organism>
<name>A0A934SAP1_9BACT</name>
<evidence type="ECO:0000313" key="1">
    <source>
        <dbReference type="EMBL" id="MBK1884384.1"/>
    </source>
</evidence>
<dbReference type="Proteomes" id="UP000603141">
    <property type="component" value="Unassembled WGS sequence"/>
</dbReference>
<protein>
    <submittedName>
        <fullName evidence="1">Uncharacterized protein</fullName>
    </submittedName>
</protein>
<keyword evidence="2" id="KW-1185">Reference proteome</keyword>
<sequence>MFQKAWALVQAGAVISCSEPAPRKDPDFVTCAKALAHAPIARIEGLDHRIASLPKGDSIPISQVLRQFDLWSYRQAVRSERHSNVVGLDFSDGETICFIAEEEPRAYTIEELSEPGSEWDRDIKKLHIWRIFYRGVRTDLK</sequence>
<reference evidence="1" key="1">
    <citation type="submission" date="2021-01" db="EMBL/GenBank/DDBJ databases">
        <title>Modified the classification status of verrucomicrobia.</title>
        <authorList>
            <person name="Feng X."/>
        </authorList>
    </citation>
    <scope>NUCLEOTIDE SEQUENCE</scope>
    <source>
        <strain evidence="1">KCTC 22041</strain>
    </source>
</reference>
<accession>A0A934SAP1</accession>
<proteinExistence type="predicted"/>
<comment type="caution">
    <text evidence="1">The sequence shown here is derived from an EMBL/GenBank/DDBJ whole genome shotgun (WGS) entry which is preliminary data.</text>
</comment>
<dbReference type="RefSeq" id="WP_200273513.1">
    <property type="nucleotide sequence ID" value="NZ_JAENIJ010000045.1"/>
</dbReference>
<gene>
    <name evidence="1" type="ORF">JIN85_18345</name>
</gene>
<dbReference type="EMBL" id="JAENIJ010000045">
    <property type="protein sequence ID" value="MBK1884384.1"/>
    <property type="molecule type" value="Genomic_DNA"/>
</dbReference>